<dbReference type="GO" id="GO:0003723">
    <property type="term" value="F:RNA binding"/>
    <property type="evidence" value="ECO:0007669"/>
    <property type="project" value="UniProtKB-UniRule"/>
</dbReference>
<evidence type="ECO:0000313" key="6">
    <source>
        <dbReference type="Proteomes" id="UP001603857"/>
    </source>
</evidence>
<dbReference type="InterPro" id="IPR004088">
    <property type="entry name" value="KH_dom_type_1"/>
</dbReference>
<dbReference type="InterPro" id="IPR004087">
    <property type="entry name" value="KH_dom"/>
</dbReference>
<comment type="caution">
    <text evidence="5">The sequence shown here is derived from an EMBL/GenBank/DDBJ whole genome shotgun (WGS) entry which is preliminary data.</text>
</comment>
<feature type="domain" description="K Homology" evidence="4">
    <location>
        <begin position="260"/>
        <end position="333"/>
    </location>
</feature>
<gene>
    <name evidence="5" type="ORF">Fmac_024014</name>
</gene>
<dbReference type="PANTHER" id="PTHR10288">
    <property type="entry name" value="KH DOMAIN CONTAINING RNA BINDING PROTEIN"/>
    <property type="match status" value="1"/>
</dbReference>
<dbReference type="Proteomes" id="UP001603857">
    <property type="component" value="Unassembled WGS sequence"/>
</dbReference>
<evidence type="ECO:0000256" key="2">
    <source>
        <dbReference type="PROSITE-ProRule" id="PRU00117"/>
    </source>
</evidence>
<evidence type="ECO:0000256" key="3">
    <source>
        <dbReference type="SAM" id="MobiDB-lite"/>
    </source>
</evidence>
<dbReference type="AlphaFoldDB" id="A0ABD1LN50"/>
<keyword evidence="2" id="KW-0694">RNA-binding</keyword>
<feature type="domain" description="K Homology" evidence="4">
    <location>
        <begin position="35"/>
        <end position="108"/>
    </location>
</feature>
<keyword evidence="1" id="KW-0677">Repeat</keyword>
<organism evidence="5 6">
    <name type="scientific">Flemingia macrophylla</name>
    <dbReference type="NCBI Taxonomy" id="520843"/>
    <lineage>
        <taxon>Eukaryota</taxon>
        <taxon>Viridiplantae</taxon>
        <taxon>Streptophyta</taxon>
        <taxon>Embryophyta</taxon>
        <taxon>Tracheophyta</taxon>
        <taxon>Spermatophyta</taxon>
        <taxon>Magnoliopsida</taxon>
        <taxon>eudicotyledons</taxon>
        <taxon>Gunneridae</taxon>
        <taxon>Pentapetalae</taxon>
        <taxon>rosids</taxon>
        <taxon>fabids</taxon>
        <taxon>Fabales</taxon>
        <taxon>Fabaceae</taxon>
        <taxon>Papilionoideae</taxon>
        <taxon>50 kb inversion clade</taxon>
        <taxon>NPAAA clade</taxon>
        <taxon>indigoferoid/millettioid clade</taxon>
        <taxon>Phaseoleae</taxon>
        <taxon>Flemingia</taxon>
    </lineage>
</organism>
<dbReference type="Pfam" id="PF00013">
    <property type="entry name" value="KH_1"/>
    <property type="match status" value="3"/>
</dbReference>
<dbReference type="SMART" id="SM00322">
    <property type="entry name" value="KH"/>
    <property type="match status" value="3"/>
</dbReference>
<protein>
    <recommendedName>
        <fullName evidence="4">K Homology domain-containing protein</fullName>
    </recommendedName>
</protein>
<dbReference type="PROSITE" id="PS50084">
    <property type="entry name" value="KH_TYPE_1"/>
    <property type="match status" value="3"/>
</dbReference>
<evidence type="ECO:0000313" key="5">
    <source>
        <dbReference type="EMBL" id="KAL2324956.1"/>
    </source>
</evidence>
<keyword evidence="6" id="KW-1185">Reference proteome</keyword>
<sequence>MESTESSYVSSPEGPRKHAASSPPPKSPSLDSEEKPTYIRFLVSNSAAGSVIGKGGSTITDFQSQSGARIQLSRNHEFFPGTTDRIIMVSGAITEILRAVELILSKLLSELHIEDDNDAEPKTKVRLVVPNGSCGGIIGKGGATIRSFIEDSQAGIKISPQDNNYYGQNDRLVTLTGTLDEQMRAIDLIVSKLAEDPHYAQSMNSPFSYPGVYLSGYHGVPYTYVLPSVAPAPAPAPYNAVNYRPNGAAAGKFQNNKEERSNSLTIGVADEHIGLVVGRGGRNIMEISQVSGARIKISDRGDYISGTTDRKVTITGSQRAIRTAESMISQKVAYATERVVE</sequence>
<dbReference type="SUPFAM" id="SSF54791">
    <property type="entry name" value="Eukaryotic type KH-domain (KH-domain type I)"/>
    <property type="match status" value="3"/>
</dbReference>
<dbReference type="CDD" id="cd22437">
    <property type="entry name" value="KH-I_BTR1_rpt2"/>
    <property type="match status" value="1"/>
</dbReference>
<dbReference type="CDD" id="cd22513">
    <property type="entry name" value="KH-I_BTR1_rpt1"/>
    <property type="match status" value="1"/>
</dbReference>
<name>A0ABD1LN50_9FABA</name>
<evidence type="ECO:0000256" key="1">
    <source>
        <dbReference type="ARBA" id="ARBA00022737"/>
    </source>
</evidence>
<proteinExistence type="predicted"/>
<feature type="region of interest" description="Disordered" evidence="3">
    <location>
        <begin position="1"/>
        <end position="34"/>
    </location>
</feature>
<dbReference type="EMBL" id="JBGMDY010000008">
    <property type="protein sequence ID" value="KAL2324956.1"/>
    <property type="molecule type" value="Genomic_DNA"/>
</dbReference>
<dbReference type="Gene3D" id="3.30.1370.10">
    <property type="entry name" value="K Homology domain, type 1"/>
    <property type="match status" value="3"/>
</dbReference>
<feature type="compositionally biased region" description="Polar residues" evidence="3">
    <location>
        <begin position="1"/>
        <end position="10"/>
    </location>
</feature>
<evidence type="ECO:0000259" key="4">
    <source>
        <dbReference type="SMART" id="SM00322"/>
    </source>
</evidence>
<feature type="domain" description="K Homology" evidence="4">
    <location>
        <begin position="121"/>
        <end position="194"/>
    </location>
</feature>
<dbReference type="InterPro" id="IPR036612">
    <property type="entry name" value="KH_dom_type_1_sf"/>
</dbReference>
<reference evidence="5 6" key="1">
    <citation type="submission" date="2024-08" db="EMBL/GenBank/DDBJ databases">
        <title>Insights into the chromosomal genome structure of Flemingia macrophylla.</title>
        <authorList>
            <person name="Ding Y."/>
            <person name="Zhao Y."/>
            <person name="Bi W."/>
            <person name="Wu M."/>
            <person name="Zhao G."/>
            <person name="Gong Y."/>
            <person name="Li W."/>
            <person name="Zhang P."/>
        </authorList>
    </citation>
    <scope>NUCLEOTIDE SEQUENCE [LARGE SCALE GENOMIC DNA]</scope>
    <source>
        <strain evidence="5">DYQJB</strain>
        <tissue evidence="5">Leaf</tissue>
    </source>
</reference>
<accession>A0ABD1LN50</accession>